<gene>
    <name evidence="13" type="ORF">NHX12_009536</name>
</gene>
<dbReference type="FunFam" id="1.10.150.60:FF:000015">
    <property type="entry name" value="AT-rich interactive domain-containing protein 5B"/>
    <property type="match status" value="1"/>
</dbReference>
<evidence type="ECO:0000313" key="13">
    <source>
        <dbReference type="EMBL" id="KAJ3588682.1"/>
    </source>
</evidence>
<dbReference type="InterPro" id="IPR022672">
    <property type="entry name" value="Hexokinase_N"/>
</dbReference>
<dbReference type="GO" id="GO:0001678">
    <property type="term" value="P:intracellular glucose homeostasis"/>
    <property type="evidence" value="ECO:0007669"/>
    <property type="project" value="InterPro"/>
</dbReference>
<dbReference type="Gene3D" id="3.30.420.40">
    <property type="match status" value="2"/>
</dbReference>
<dbReference type="EMBL" id="JANIIK010000115">
    <property type="protein sequence ID" value="KAJ3588682.1"/>
    <property type="molecule type" value="Genomic_DNA"/>
</dbReference>
<dbReference type="GO" id="GO:0005739">
    <property type="term" value="C:mitochondrion"/>
    <property type="evidence" value="ECO:0007669"/>
    <property type="project" value="TreeGrafter"/>
</dbReference>
<feature type="region of interest" description="Disordered" evidence="11">
    <location>
        <begin position="1383"/>
        <end position="1486"/>
    </location>
</feature>
<dbReference type="GO" id="GO:0003677">
    <property type="term" value="F:DNA binding"/>
    <property type="evidence" value="ECO:0007669"/>
    <property type="project" value="InterPro"/>
</dbReference>
<dbReference type="GO" id="GO:0005829">
    <property type="term" value="C:cytosol"/>
    <property type="evidence" value="ECO:0007669"/>
    <property type="project" value="TreeGrafter"/>
</dbReference>
<dbReference type="OrthoDB" id="1938591at2759"/>
<protein>
    <recommendedName>
        <fullName evidence="4">hexokinase</fullName>
        <ecNumber evidence="4">2.7.1.1</ecNumber>
    </recommendedName>
</protein>
<evidence type="ECO:0000256" key="6">
    <source>
        <dbReference type="ARBA" id="ARBA00022741"/>
    </source>
</evidence>
<keyword evidence="6" id="KW-0547">Nucleotide-binding</keyword>
<dbReference type="SMART" id="SM00501">
    <property type="entry name" value="BRIGHT"/>
    <property type="match status" value="1"/>
</dbReference>
<dbReference type="SUPFAM" id="SSF46774">
    <property type="entry name" value="ARID-like"/>
    <property type="match status" value="1"/>
</dbReference>
<feature type="region of interest" description="Disordered" evidence="11">
    <location>
        <begin position="1319"/>
        <end position="1361"/>
    </location>
</feature>
<feature type="domain" description="ARID" evidence="12">
    <location>
        <begin position="900"/>
        <end position="992"/>
    </location>
</feature>
<dbReference type="GO" id="GO:0005536">
    <property type="term" value="F:D-glucose binding"/>
    <property type="evidence" value="ECO:0007669"/>
    <property type="project" value="InterPro"/>
</dbReference>
<evidence type="ECO:0000256" key="7">
    <source>
        <dbReference type="ARBA" id="ARBA00022777"/>
    </source>
</evidence>
<evidence type="ECO:0000256" key="8">
    <source>
        <dbReference type="ARBA" id="ARBA00022840"/>
    </source>
</evidence>
<dbReference type="Gene3D" id="2.30.30.490">
    <property type="match status" value="1"/>
</dbReference>
<feature type="compositionally biased region" description="Basic residues" evidence="11">
    <location>
        <begin position="1010"/>
        <end position="1025"/>
    </location>
</feature>
<feature type="region of interest" description="Disordered" evidence="11">
    <location>
        <begin position="1197"/>
        <end position="1234"/>
    </location>
</feature>
<keyword evidence="8" id="KW-0067">ATP-binding</keyword>
<feature type="region of interest" description="Disordered" evidence="11">
    <location>
        <begin position="735"/>
        <end position="760"/>
    </location>
</feature>
<evidence type="ECO:0000259" key="12">
    <source>
        <dbReference type="PROSITE" id="PS51011"/>
    </source>
</evidence>
<dbReference type="InterPro" id="IPR036431">
    <property type="entry name" value="ARID_dom_sf"/>
</dbReference>
<dbReference type="InterPro" id="IPR043129">
    <property type="entry name" value="ATPase_NBD"/>
</dbReference>
<dbReference type="PANTHER" id="PTHR19443">
    <property type="entry name" value="HEXOKINASE"/>
    <property type="match status" value="1"/>
</dbReference>
<dbReference type="SMART" id="SM01014">
    <property type="entry name" value="ARID"/>
    <property type="match status" value="1"/>
</dbReference>
<keyword evidence="14" id="KW-1185">Reference proteome</keyword>
<feature type="compositionally biased region" description="Polar residues" evidence="11">
    <location>
        <begin position="866"/>
        <end position="876"/>
    </location>
</feature>
<feature type="region of interest" description="Disordered" evidence="11">
    <location>
        <begin position="992"/>
        <end position="1097"/>
    </location>
</feature>
<dbReference type="PANTHER" id="PTHR19443:SF84">
    <property type="entry name" value="PHOSPHOTRANSFERASE"/>
    <property type="match status" value="1"/>
</dbReference>
<comment type="pathway">
    <text evidence="1">Carbohydrate degradation; glycolysis; D-glyceraldehyde 3-phosphate and glycerone phosphate from D-glucose: step 1/4.</text>
</comment>
<proteinExistence type="inferred from homology"/>
<evidence type="ECO:0000256" key="2">
    <source>
        <dbReference type="ARBA" id="ARBA00005028"/>
    </source>
</evidence>
<dbReference type="GO" id="GO:0006006">
    <property type="term" value="P:glucose metabolic process"/>
    <property type="evidence" value="ECO:0007669"/>
    <property type="project" value="TreeGrafter"/>
</dbReference>
<comment type="similarity">
    <text evidence="3">Belongs to the hexokinase family.</text>
</comment>
<dbReference type="InterPro" id="IPR001312">
    <property type="entry name" value="Hexokinase"/>
</dbReference>
<comment type="pathway">
    <text evidence="2">Carbohydrate metabolism; hexose metabolism.</text>
</comment>
<dbReference type="Pfam" id="PF03727">
    <property type="entry name" value="Hexokinase_2"/>
    <property type="match status" value="1"/>
</dbReference>
<comment type="caution">
    <text evidence="13">The sequence shown here is derived from an EMBL/GenBank/DDBJ whole genome shotgun (WGS) entry which is preliminary data.</text>
</comment>
<dbReference type="Pfam" id="PF01388">
    <property type="entry name" value="ARID"/>
    <property type="match status" value="1"/>
</dbReference>
<comment type="catalytic activity">
    <reaction evidence="9">
        <text>a D-hexose + ATP = a D-hexose 6-phosphate + ADP + H(+)</text>
        <dbReference type="Rhea" id="RHEA:22740"/>
        <dbReference type="ChEBI" id="CHEBI:4194"/>
        <dbReference type="ChEBI" id="CHEBI:15378"/>
        <dbReference type="ChEBI" id="CHEBI:30616"/>
        <dbReference type="ChEBI" id="CHEBI:229467"/>
        <dbReference type="ChEBI" id="CHEBI:456216"/>
        <dbReference type="EC" id="2.7.1.1"/>
    </reaction>
    <physiologicalReaction direction="left-to-right" evidence="9">
        <dbReference type="Rhea" id="RHEA:22741"/>
    </physiologicalReaction>
</comment>
<evidence type="ECO:0000256" key="11">
    <source>
        <dbReference type="SAM" id="MobiDB-lite"/>
    </source>
</evidence>
<dbReference type="InterPro" id="IPR043151">
    <property type="entry name" value="BAH_sf"/>
</dbReference>
<feature type="region of interest" description="Disordered" evidence="11">
    <location>
        <begin position="845"/>
        <end position="877"/>
    </location>
</feature>
<dbReference type="PROSITE" id="PS51748">
    <property type="entry name" value="HEXOKINASE_2"/>
    <property type="match status" value="1"/>
</dbReference>
<dbReference type="Pfam" id="PF00349">
    <property type="entry name" value="Hexokinase_1"/>
    <property type="match status" value="1"/>
</dbReference>
<evidence type="ECO:0000256" key="3">
    <source>
        <dbReference type="ARBA" id="ARBA00009225"/>
    </source>
</evidence>
<evidence type="ECO:0000256" key="5">
    <source>
        <dbReference type="ARBA" id="ARBA00022679"/>
    </source>
</evidence>
<feature type="compositionally biased region" description="Polar residues" evidence="11">
    <location>
        <begin position="742"/>
        <end position="760"/>
    </location>
</feature>
<keyword evidence="7" id="KW-0418">Kinase</keyword>
<feature type="compositionally biased region" description="Basic residues" evidence="11">
    <location>
        <begin position="1034"/>
        <end position="1046"/>
    </location>
</feature>
<dbReference type="EC" id="2.7.1.1" evidence="4"/>
<dbReference type="GO" id="GO:0004340">
    <property type="term" value="F:glucokinase activity"/>
    <property type="evidence" value="ECO:0007669"/>
    <property type="project" value="TreeGrafter"/>
</dbReference>
<dbReference type="GO" id="GO:0005524">
    <property type="term" value="F:ATP binding"/>
    <property type="evidence" value="ECO:0007669"/>
    <property type="project" value="UniProtKB-KW"/>
</dbReference>
<feature type="region of interest" description="Disordered" evidence="11">
    <location>
        <begin position="1"/>
        <end position="21"/>
    </location>
</feature>
<organism evidence="13 14">
    <name type="scientific">Muraenolepis orangiensis</name>
    <name type="common">Patagonian moray cod</name>
    <dbReference type="NCBI Taxonomy" id="630683"/>
    <lineage>
        <taxon>Eukaryota</taxon>
        <taxon>Metazoa</taxon>
        <taxon>Chordata</taxon>
        <taxon>Craniata</taxon>
        <taxon>Vertebrata</taxon>
        <taxon>Euteleostomi</taxon>
        <taxon>Actinopterygii</taxon>
        <taxon>Neopterygii</taxon>
        <taxon>Teleostei</taxon>
        <taxon>Neoteleostei</taxon>
        <taxon>Acanthomorphata</taxon>
        <taxon>Zeiogadaria</taxon>
        <taxon>Gadariae</taxon>
        <taxon>Gadiformes</taxon>
        <taxon>Muraenolepidoidei</taxon>
        <taxon>Muraenolepididae</taxon>
        <taxon>Muraenolepis</taxon>
    </lineage>
</organism>
<evidence type="ECO:0000256" key="1">
    <source>
        <dbReference type="ARBA" id="ARBA00004888"/>
    </source>
</evidence>
<feature type="region of interest" description="Disordered" evidence="11">
    <location>
        <begin position="72"/>
        <end position="116"/>
    </location>
</feature>
<accession>A0A9Q0DI27</accession>
<keyword evidence="5" id="KW-0808">Transferase</keyword>
<dbReference type="SUPFAM" id="SSF53067">
    <property type="entry name" value="Actin-like ATPase domain"/>
    <property type="match status" value="2"/>
</dbReference>
<dbReference type="GO" id="GO:0006096">
    <property type="term" value="P:glycolytic process"/>
    <property type="evidence" value="ECO:0007669"/>
    <property type="project" value="TreeGrafter"/>
</dbReference>
<evidence type="ECO:0000256" key="10">
    <source>
        <dbReference type="ARBA" id="ARBA00048160"/>
    </source>
</evidence>
<dbReference type="InterPro" id="IPR001606">
    <property type="entry name" value="ARID_dom"/>
</dbReference>
<dbReference type="PROSITE" id="PS51011">
    <property type="entry name" value="ARID"/>
    <property type="match status" value="1"/>
</dbReference>
<dbReference type="Proteomes" id="UP001148018">
    <property type="component" value="Unassembled WGS sequence"/>
</dbReference>
<comment type="catalytic activity">
    <reaction evidence="10">
        <text>D-glucose + ATP = D-glucose 6-phosphate + ADP + H(+)</text>
        <dbReference type="Rhea" id="RHEA:17825"/>
        <dbReference type="ChEBI" id="CHEBI:4167"/>
        <dbReference type="ChEBI" id="CHEBI:15378"/>
        <dbReference type="ChEBI" id="CHEBI:30616"/>
        <dbReference type="ChEBI" id="CHEBI:61548"/>
        <dbReference type="ChEBI" id="CHEBI:456216"/>
        <dbReference type="EC" id="2.7.1.1"/>
    </reaction>
    <physiologicalReaction direction="left-to-right" evidence="10">
        <dbReference type="Rhea" id="RHEA:17826"/>
    </physiologicalReaction>
</comment>
<dbReference type="InterPro" id="IPR022673">
    <property type="entry name" value="Hexokinase_C"/>
</dbReference>
<dbReference type="Gene3D" id="1.10.150.60">
    <property type="entry name" value="ARID DNA-binding domain"/>
    <property type="match status" value="1"/>
</dbReference>
<reference evidence="13" key="1">
    <citation type="submission" date="2022-07" db="EMBL/GenBank/DDBJ databases">
        <title>Chromosome-level genome of Muraenolepis orangiensis.</title>
        <authorList>
            <person name="Kim J."/>
        </authorList>
    </citation>
    <scope>NUCLEOTIDE SEQUENCE</scope>
    <source>
        <strain evidence="13">KU_S4_2022</strain>
        <tissue evidence="13">Muscle</tissue>
    </source>
</reference>
<dbReference type="FunFam" id="3.40.367.20:FF:000020">
    <property type="entry name" value="Hexokinase-1"/>
    <property type="match status" value="1"/>
</dbReference>
<evidence type="ECO:0000256" key="4">
    <source>
        <dbReference type="ARBA" id="ARBA00012324"/>
    </source>
</evidence>
<dbReference type="Gene3D" id="3.40.367.20">
    <property type="match status" value="1"/>
</dbReference>
<evidence type="ECO:0000256" key="9">
    <source>
        <dbReference type="ARBA" id="ARBA00044613"/>
    </source>
</evidence>
<name>A0A9Q0DI27_9TELE</name>
<dbReference type="GO" id="GO:0008865">
    <property type="term" value="F:fructokinase activity"/>
    <property type="evidence" value="ECO:0007669"/>
    <property type="project" value="TreeGrafter"/>
</dbReference>
<sequence>MSPSRAQELFPGRAEGAAGALDTEARKVGARAEAAPAAVGPVEPVYTVDCPICQSAFPASEIEMHAAFCDGEQEAPESAGDSSPGPLRPPKRRTLKSLATEERGNTDPSGRAKATRRTEKCYVCHKSILYAEYTRHTESCIQRQQANAASPKGDLLAVIDLSNDDEADSEEGGSGTPSTFKISDSPIRAFRSISEASDSLLDFRSQSMSTSQTAARQEIHGDLGVLHQEGMPAEVLIQPFHLPVSQLMEVTAWLKRDMNRGLGKHSHARAAVKMLPTFVRATPDGTETGDFLALDLGGTNFRVLHVSVGREEQRLLFDHLAQCLSAFLDSKPELKGKTLPLGFTFSFPCEQKEIDKVLCGGSTQRLEYDIGSIAMVNDTVGTMMSCGYRDQSCEIGMIIALSTPGFEKMISGMYMGEIVRLVLVKLTEQKLLFDGQPSPDLLTQGQFETRFISEIEQEDVGLDKAQVILTKLGLKAGPVDCRVVRLVCDTVSTRSAQLCAAALATIAKRIRKNRGLDHLETTVGVDGTVYKKHPNFSETLQATVRVLAPKCNIRFLVSEDGSGKGAAMVTAVAQRLARHAVVFVCGLLAEELCLVSTTSWRLAVPARARSVCARRLAVALLQGGGGIYRMGRGSYAFYKSVSCRAQPKGPLQVWRLGEFYYIRRGPQEPICIAEVTLLWEQQGQRPLLASSRLYYLPEDTPKGRTRQHGEDEVLAVCKRIVVPVEDLLRWACAPPPEDLHSSSDGTTAEQTGQPHGDQSNVLTATAAAPGDPQGVKVLSYPQYCRFRSLQRRLQDGAGLPGGADPHLLALGGLRVALSNTRVMYCRETFTHPTLDTSSTLWPNFRRPSLSLRGRPRKKKSRDTKESPTLTRSQSESWMDKMKDNLMGGVEVTPEGTWLPQPEEQLFLTQLFVFMERGGRPINKVPNLGFKKIDLFRMYSVVQGMGGYEKVTSERLWKVVYNDLGGCPGSTSAATCTRRHYERLLQGYEEHVRAGGPGLKLPESPAPSKFKAVRGKKAQPRGRKPAAKAIETPVKRGRGRPPGRRNKATLVAQTKVLVQHKAKGAVSSSSQTSPGPGPPPPLHRVQSPSPQPLVQMTHMPLTPDLSPLTAPLLPFLCKPGPEVNQEAGDPPGMTVLPLSTGSLLSSPPGQPMLLGTFSPSKGICPLDTFRTRLGQHAVENPALHKPVAQSLQATVESCAQPPHHPHHNHQPCSGCVAGEGAQKGGAKEGKGRPPLPPLRVFPLDLDCSVQVSQLMRTPLGAVQLQSFTRRLSEVLAQDLRAKPLPHPCSPITPPPEQVQPLNLSQRPLFKRPAALSLEQMAAKRPRPGESLADGEELGPDGRRSGEGAMELETQEEPADLSSPSRIRAFLMGLPPFQINLEDDLNKASSTTSLPIPPPGNKGSAEVEPLPGVCVDGGAAEPSVADVPPLGTGKAEGEGEESVCLSGERDGGSGGQEVAQDNEEVRRDGFPAPGLPRTLLPPVLTQHS</sequence>
<evidence type="ECO:0000313" key="14">
    <source>
        <dbReference type="Proteomes" id="UP001148018"/>
    </source>
</evidence>